<comment type="caution">
    <text evidence="2">The sequence shown here is derived from an EMBL/GenBank/DDBJ whole genome shotgun (WGS) entry which is preliminary data.</text>
</comment>
<keyword evidence="3" id="KW-1185">Reference proteome</keyword>
<evidence type="ECO:0000256" key="1">
    <source>
        <dbReference type="SAM" id="MobiDB-lite"/>
    </source>
</evidence>
<gene>
    <name evidence="2" type="ORF">PR048_027370</name>
</gene>
<feature type="compositionally biased region" description="Basic and acidic residues" evidence="1">
    <location>
        <begin position="16"/>
        <end position="45"/>
    </location>
</feature>
<accession>A0ABQ9GGN3</accession>
<dbReference type="Proteomes" id="UP001159363">
    <property type="component" value="Chromosome 11"/>
</dbReference>
<name>A0ABQ9GGN3_9NEOP</name>
<evidence type="ECO:0000313" key="2">
    <source>
        <dbReference type="EMBL" id="KAJ8871066.1"/>
    </source>
</evidence>
<reference evidence="2 3" key="1">
    <citation type="submission" date="2023-02" db="EMBL/GenBank/DDBJ databases">
        <title>LHISI_Scaffold_Assembly.</title>
        <authorList>
            <person name="Stuart O.P."/>
            <person name="Cleave R."/>
            <person name="Magrath M.J.L."/>
            <person name="Mikheyev A.S."/>
        </authorList>
    </citation>
    <scope>NUCLEOTIDE SEQUENCE [LARGE SCALE GENOMIC DNA]</scope>
    <source>
        <strain evidence="2">Daus_M_001</strain>
        <tissue evidence="2">Leg muscle</tissue>
    </source>
</reference>
<dbReference type="EMBL" id="JARBHB010000012">
    <property type="protein sequence ID" value="KAJ8871066.1"/>
    <property type="molecule type" value="Genomic_DNA"/>
</dbReference>
<feature type="region of interest" description="Disordered" evidence="1">
    <location>
        <begin position="16"/>
        <end position="48"/>
    </location>
</feature>
<evidence type="ECO:0000313" key="3">
    <source>
        <dbReference type="Proteomes" id="UP001159363"/>
    </source>
</evidence>
<protein>
    <submittedName>
        <fullName evidence="2">Uncharacterized protein</fullName>
    </submittedName>
</protein>
<proteinExistence type="predicted"/>
<sequence length="735" mass="82032">MCLTWRWSAEGRETEKKLDGLRERRSRREDLGEKISERRSRREATAELEAGPVEGEDLRLVDAVLLRCAVNSRKPSQFFSFNLRVPLQFYNAPGAAVGQRLERSPSAKANTILDFRTWASCQMMTIVLRFTPGSPVSSALAFRRCSILTLLNPRRLLRPRCQEPPLVSHRSYAQGVQCFRRGAVLCNSDHIAGGKLTRSEVDVGGVGVARLADDDHARRVVGADVSLRGGVVGVRVRLGGGTVLGLARWTKADLEGFDAAAGRVPRRTPRQREGVVVIERYLHIRHRVGNCNKQLVVHSLLLQTALKPLLQFYLQAIWGRSPSAGHEVPGGSRWSSGQTSRFPPRRPGLESRAGMTMIFARGKFGGRCRWSVGFLGDLPFHPNPSLHYGAAPYSPRFTLIGSQDLAVKSRPNISTHCRSWQYTGPVAQSKKRHHRECAYPIRYSRKTPSTYGNNFFVWKSDISREVSQLHLGGVINESSPVTTASCHSAFRRSISRHFNRLVKQSIITATRQVDSVQWQNRETHSAFFPSTTGHLQEVCERGKGGGGVTELALWSHSPTPCPWTRPTSPVLSAIAIILHSPSAPCGGKGEIREAVVGGRSLLREFSSSQRCTFLTCKMLPSSCENSESVTSHCQRQRQFRKNHDCRSPYEAAGPAPQAVIGLKLGYPSSSDLLMSASCRRRLAILVIPCVDVVTRFQGRKEKKTGSKWSEERKKIYSEKMKECWRKKKGQQRTKH</sequence>
<organism evidence="2 3">
    <name type="scientific">Dryococelus australis</name>
    <dbReference type="NCBI Taxonomy" id="614101"/>
    <lineage>
        <taxon>Eukaryota</taxon>
        <taxon>Metazoa</taxon>
        <taxon>Ecdysozoa</taxon>
        <taxon>Arthropoda</taxon>
        <taxon>Hexapoda</taxon>
        <taxon>Insecta</taxon>
        <taxon>Pterygota</taxon>
        <taxon>Neoptera</taxon>
        <taxon>Polyneoptera</taxon>
        <taxon>Phasmatodea</taxon>
        <taxon>Verophasmatodea</taxon>
        <taxon>Anareolatae</taxon>
        <taxon>Phasmatidae</taxon>
        <taxon>Eurycanthinae</taxon>
        <taxon>Dryococelus</taxon>
    </lineage>
</organism>
<feature type="region of interest" description="Disordered" evidence="1">
    <location>
        <begin position="328"/>
        <end position="347"/>
    </location>
</feature>